<feature type="transmembrane region" description="Helical" evidence="2">
    <location>
        <begin position="121"/>
        <end position="143"/>
    </location>
</feature>
<evidence type="ECO:0000313" key="4">
    <source>
        <dbReference type="Proteomes" id="UP000235786"/>
    </source>
</evidence>
<accession>A0A2J6QZ17</accession>
<dbReference type="Proteomes" id="UP000235786">
    <property type="component" value="Unassembled WGS sequence"/>
</dbReference>
<protein>
    <submittedName>
        <fullName evidence="3">Uncharacterized protein</fullName>
    </submittedName>
</protein>
<keyword evidence="2" id="KW-1133">Transmembrane helix</keyword>
<keyword evidence="2" id="KW-0812">Transmembrane</keyword>
<dbReference type="OrthoDB" id="3599804at2759"/>
<dbReference type="EMBL" id="KZ613962">
    <property type="protein sequence ID" value="PMD31505.1"/>
    <property type="molecule type" value="Genomic_DNA"/>
</dbReference>
<evidence type="ECO:0000313" key="3">
    <source>
        <dbReference type="EMBL" id="PMD31505.1"/>
    </source>
</evidence>
<feature type="transmembrane region" description="Helical" evidence="2">
    <location>
        <begin position="198"/>
        <end position="217"/>
    </location>
</feature>
<sequence>MAEIHNALSESSTTSRLSDKNRETEKPQPQLPCDAQSNVIASSTSLASLERALHDVPSELRVLNLASVKDHKDDETTADVFYKNISTVAALGASITFALIVSDIADPRSISRHGRFDLSTVRILIAVAWMLFMIALSLSFSAGQSVKRDGSERTPTRSERKRRRQKDKMLWAGVYVLEWAAVTCLSLVVAAYVEVVGYLMVGLVCLVVVALVLKLLWSRRDLDIPIVSFPTSLTRDEY</sequence>
<evidence type="ECO:0000256" key="1">
    <source>
        <dbReference type="SAM" id="MobiDB-lite"/>
    </source>
</evidence>
<evidence type="ECO:0000256" key="2">
    <source>
        <dbReference type="SAM" id="Phobius"/>
    </source>
</evidence>
<keyword evidence="4" id="KW-1185">Reference proteome</keyword>
<dbReference type="AlphaFoldDB" id="A0A2J6QZ17"/>
<keyword evidence="2" id="KW-0472">Membrane</keyword>
<proteinExistence type="predicted"/>
<gene>
    <name evidence="3" type="ORF">L207DRAFT_572729</name>
</gene>
<organism evidence="3 4">
    <name type="scientific">Hyaloscypha variabilis (strain UAMH 11265 / GT02V1 / F)</name>
    <name type="common">Meliniomyces variabilis</name>
    <dbReference type="NCBI Taxonomy" id="1149755"/>
    <lineage>
        <taxon>Eukaryota</taxon>
        <taxon>Fungi</taxon>
        <taxon>Dikarya</taxon>
        <taxon>Ascomycota</taxon>
        <taxon>Pezizomycotina</taxon>
        <taxon>Leotiomycetes</taxon>
        <taxon>Helotiales</taxon>
        <taxon>Hyaloscyphaceae</taxon>
        <taxon>Hyaloscypha</taxon>
        <taxon>Hyaloscypha variabilis</taxon>
    </lineage>
</organism>
<feature type="transmembrane region" description="Helical" evidence="2">
    <location>
        <begin position="170"/>
        <end position="192"/>
    </location>
</feature>
<reference evidence="3 4" key="1">
    <citation type="submission" date="2016-04" db="EMBL/GenBank/DDBJ databases">
        <title>A degradative enzymes factory behind the ericoid mycorrhizal symbiosis.</title>
        <authorList>
            <consortium name="DOE Joint Genome Institute"/>
            <person name="Martino E."/>
            <person name="Morin E."/>
            <person name="Grelet G."/>
            <person name="Kuo A."/>
            <person name="Kohler A."/>
            <person name="Daghino S."/>
            <person name="Barry K."/>
            <person name="Choi C."/>
            <person name="Cichocki N."/>
            <person name="Clum A."/>
            <person name="Copeland A."/>
            <person name="Hainaut M."/>
            <person name="Haridas S."/>
            <person name="Labutti K."/>
            <person name="Lindquist E."/>
            <person name="Lipzen A."/>
            <person name="Khouja H.-R."/>
            <person name="Murat C."/>
            <person name="Ohm R."/>
            <person name="Olson A."/>
            <person name="Spatafora J."/>
            <person name="Veneault-Fourrey C."/>
            <person name="Henrissat B."/>
            <person name="Grigoriev I."/>
            <person name="Martin F."/>
            <person name="Perotto S."/>
        </authorList>
    </citation>
    <scope>NUCLEOTIDE SEQUENCE [LARGE SCALE GENOMIC DNA]</scope>
    <source>
        <strain evidence="3 4">F</strain>
    </source>
</reference>
<feature type="compositionally biased region" description="Basic and acidic residues" evidence="1">
    <location>
        <begin position="17"/>
        <end position="26"/>
    </location>
</feature>
<feature type="region of interest" description="Disordered" evidence="1">
    <location>
        <begin position="1"/>
        <end position="33"/>
    </location>
</feature>
<feature type="transmembrane region" description="Helical" evidence="2">
    <location>
        <begin position="81"/>
        <end position="101"/>
    </location>
</feature>
<name>A0A2J6QZ17_HYAVF</name>